<dbReference type="Pfam" id="PF07991">
    <property type="entry name" value="KARI_N"/>
    <property type="match status" value="1"/>
</dbReference>
<feature type="region of interest" description="Disordered" evidence="1">
    <location>
        <begin position="62"/>
        <end position="82"/>
    </location>
</feature>
<dbReference type="InterPro" id="IPR013023">
    <property type="entry name" value="KARI"/>
</dbReference>
<dbReference type="InterPro" id="IPR013116">
    <property type="entry name" value="KARI_N"/>
</dbReference>
<dbReference type="Proteomes" id="UP000676336">
    <property type="component" value="Unassembled WGS sequence"/>
</dbReference>
<dbReference type="AlphaFoldDB" id="A0A8S3A6B8"/>
<reference evidence="3" key="1">
    <citation type="submission" date="2021-02" db="EMBL/GenBank/DDBJ databases">
        <authorList>
            <person name="Nowell W R."/>
        </authorList>
    </citation>
    <scope>NUCLEOTIDE SEQUENCE</scope>
</reference>
<feature type="non-terminal residue" evidence="3">
    <location>
        <position position="1"/>
    </location>
</feature>
<evidence type="ECO:0000256" key="1">
    <source>
        <dbReference type="SAM" id="MobiDB-lite"/>
    </source>
</evidence>
<dbReference type="Gene3D" id="6.10.240.10">
    <property type="match status" value="1"/>
</dbReference>
<dbReference type="GO" id="GO:0009082">
    <property type="term" value="P:branched-chain amino acid biosynthetic process"/>
    <property type="evidence" value="ECO:0007669"/>
    <property type="project" value="InterPro"/>
</dbReference>
<dbReference type="Gene3D" id="3.40.50.720">
    <property type="entry name" value="NAD(P)-binding Rossmann-like Domain"/>
    <property type="match status" value="1"/>
</dbReference>
<name>A0A8S3A6B8_9BILA</name>
<dbReference type="InterPro" id="IPR036291">
    <property type="entry name" value="NAD(P)-bd_dom_sf"/>
</dbReference>
<dbReference type="SUPFAM" id="SSF51735">
    <property type="entry name" value="NAD(P)-binding Rossmann-fold domains"/>
    <property type="match status" value="1"/>
</dbReference>
<dbReference type="EMBL" id="CAJOBI010120363">
    <property type="protein sequence ID" value="CAF4675399.1"/>
    <property type="molecule type" value="Genomic_DNA"/>
</dbReference>
<evidence type="ECO:0000259" key="2">
    <source>
        <dbReference type="PROSITE" id="PS51850"/>
    </source>
</evidence>
<dbReference type="PANTHER" id="PTHR21371">
    <property type="entry name" value="KETOL-ACID REDUCTOISOMERASE, MITOCHONDRIAL"/>
    <property type="match status" value="1"/>
</dbReference>
<evidence type="ECO:0000313" key="4">
    <source>
        <dbReference type="Proteomes" id="UP000676336"/>
    </source>
</evidence>
<dbReference type="PROSITE" id="PS51850">
    <property type="entry name" value="KARI_N"/>
    <property type="match status" value="1"/>
</dbReference>
<feature type="domain" description="KARI N-terminal Rossmann" evidence="2">
    <location>
        <begin position="196"/>
        <end position="377"/>
    </location>
</feature>
<accession>A0A8S3A6B8</accession>
<comment type="caution">
    <text evidence="3">The sequence shown here is derived from an EMBL/GenBank/DDBJ whole genome shotgun (WGS) entry which is preliminary data.</text>
</comment>
<sequence>MQARIIDLLSQVAIDEITVDLLRYNDEFNNVLKTFESYMLERERRVGPPSMPTLNQTASPLRTGAAFSQSTPTKTSSNQDSQPALIKFDDESTTLPATLQNMHINAIASDATPKTTQTQATASVTTRPASNNHDHEQDVKEVEQWLNISSSTNTDNKTHQEDVTTHAFNNFLEKRASTIRDEPISEQHILFSRMPVKIYHDEDTDITIVQSKVVSFIGYGNQGRAQALNLRDSGVNNIVIGNIDDDYAKQAREDGFSPVSIEEAARQGDILMLLIPDEDQQTVWNEKIRGNIKPNSTLVVASGYNVAFNLLTIPDDMDVVMVAPRMIGAGVRDRYVQHIPYPCFVSVEKDPSGTALATCLSIASAIGATRGNGAVGSSCREEAGIDLFAEQALWPEIMAIFREGFNVLREAGFSE</sequence>
<protein>
    <recommendedName>
        <fullName evidence="2">KARI N-terminal Rossmann domain-containing protein</fullName>
    </recommendedName>
</protein>
<gene>
    <name evidence="3" type="ORF">SMN809_LOCUS42067</name>
</gene>
<dbReference type="InterPro" id="IPR038425">
    <property type="entry name" value="GAT_sf"/>
</dbReference>
<proteinExistence type="predicted"/>
<feature type="compositionally biased region" description="Low complexity" evidence="1">
    <location>
        <begin position="115"/>
        <end position="126"/>
    </location>
</feature>
<dbReference type="GO" id="GO:0016491">
    <property type="term" value="F:oxidoreductase activity"/>
    <property type="evidence" value="ECO:0007669"/>
    <property type="project" value="InterPro"/>
</dbReference>
<dbReference type="Gene3D" id="1.20.58.160">
    <property type="match status" value="1"/>
</dbReference>
<evidence type="ECO:0000313" key="3">
    <source>
        <dbReference type="EMBL" id="CAF4675399.1"/>
    </source>
</evidence>
<feature type="region of interest" description="Disordered" evidence="1">
    <location>
        <begin position="112"/>
        <end position="138"/>
    </location>
</feature>
<organism evidence="3 4">
    <name type="scientific">Rotaria magnacalcarata</name>
    <dbReference type="NCBI Taxonomy" id="392030"/>
    <lineage>
        <taxon>Eukaryota</taxon>
        <taxon>Metazoa</taxon>
        <taxon>Spiralia</taxon>
        <taxon>Gnathifera</taxon>
        <taxon>Rotifera</taxon>
        <taxon>Eurotatoria</taxon>
        <taxon>Bdelloidea</taxon>
        <taxon>Philodinida</taxon>
        <taxon>Philodinidae</taxon>
        <taxon>Rotaria</taxon>
    </lineage>
</organism>